<feature type="coiled-coil region" evidence="1">
    <location>
        <begin position="63"/>
        <end position="111"/>
    </location>
</feature>
<dbReference type="InterPro" id="IPR046347">
    <property type="entry name" value="bZIP_sf"/>
</dbReference>
<sequence length="128" mass="15106">MRHSSCIPPYANFQLQDPGTSEGLPCDPREGQHQRNIPRLTLSPEDHRRHNKDINNVASRKYRKRKAMKIENMKKEEEDLMKKKTLLKNRLETLSRNKKTLQMLQKALSNRGLKLTIVNNMINIFRIE</sequence>
<keyword evidence="5" id="KW-1185">Reference proteome</keyword>
<gene>
    <name evidence="4" type="ORF">MNOR_LOCUS31604</name>
</gene>
<dbReference type="Pfam" id="PF07716">
    <property type="entry name" value="bZIP_2"/>
    <property type="match status" value="1"/>
</dbReference>
<evidence type="ECO:0000256" key="2">
    <source>
        <dbReference type="SAM" id="MobiDB-lite"/>
    </source>
</evidence>
<dbReference type="SUPFAM" id="SSF57959">
    <property type="entry name" value="Leucine zipper domain"/>
    <property type="match status" value="1"/>
</dbReference>
<dbReference type="AlphaFoldDB" id="A0AAV2S4C0"/>
<accession>A0AAV2S4C0</accession>
<dbReference type="Gene3D" id="1.20.5.170">
    <property type="match status" value="1"/>
</dbReference>
<dbReference type="Proteomes" id="UP001497623">
    <property type="component" value="Unassembled WGS sequence"/>
</dbReference>
<dbReference type="InterPro" id="IPR004827">
    <property type="entry name" value="bZIP"/>
</dbReference>
<keyword evidence="1" id="KW-0175">Coiled coil</keyword>
<dbReference type="GO" id="GO:0003700">
    <property type="term" value="F:DNA-binding transcription factor activity"/>
    <property type="evidence" value="ECO:0007669"/>
    <property type="project" value="InterPro"/>
</dbReference>
<protein>
    <recommendedName>
        <fullName evidence="3">BZIP domain-containing protein</fullName>
    </recommendedName>
</protein>
<evidence type="ECO:0000313" key="5">
    <source>
        <dbReference type="Proteomes" id="UP001497623"/>
    </source>
</evidence>
<name>A0AAV2S4C0_MEGNR</name>
<dbReference type="SMART" id="SM00338">
    <property type="entry name" value="BRLZ"/>
    <property type="match status" value="1"/>
</dbReference>
<dbReference type="EMBL" id="CAXKWB010041058">
    <property type="protein sequence ID" value="CAL4156041.1"/>
    <property type="molecule type" value="Genomic_DNA"/>
</dbReference>
<feature type="region of interest" description="Disordered" evidence="2">
    <location>
        <begin position="1"/>
        <end position="52"/>
    </location>
</feature>
<evidence type="ECO:0000256" key="1">
    <source>
        <dbReference type="SAM" id="Coils"/>
    </source>
</evidence>
<proteinExistence type="predicted"/>
<evidence type="ECO:0000313" key="4">
    <source>
        <dbReference type="EMBL" id="CAL4156041.1"/>
    </source>
</evidence>
<reference evidence="4 5" key="1">
    <citation type="submission" date="2024-05" db="EMBL/GenBank/DDBJ databases">
        <authorList>
            <person name="Wallberg A."/>
        </authorList>
    </citation>
    <scope>NUCLEOTIDE SEQUENCE [LARGE SCALE GENOMIC DNA]</scope>
</reference>
<comment type="caution">
    <text evidence="4">The sequence shown here is derived from an EMBL/GenBank/DDBJ whole genome shotgun (WGS) entry which is preliminary data.</text>
</comment>
<evidence type="ECO:0000259" key="3">
    <source>
        <dbReference type="SMART" id="SM00338"/>
    </source>
</evidence>
<organism evidence="4 5">
    <name type="scientific">Meganyctiphanes norvegica</name>
    <name type="common">Northern krill</name>
    <name type="synonym">Thysanopoda norvegica</name>
    <dbReference type="NCBI Taxonomy" id="48144"/>
    <lineage>
        <taxon>Eukaryota</taxon>
        <taxon>Metazoa</taxon>
        <taxon>Ecdysozoa</taxon>
        <taxon>Arthropoda</taxon>
        <taxon>Crustacea</taxon>
        <taxon>Multicrustacea</taxon>
        <taxon>Malacostraca</taxon>
        <taxon>Eumalacostraca</taxon>
        <taxon>Eucarida</taxon>
        <taxon>Euphausiacea</taxon>
        <taxon>Euphausiidae</taxon>
        <taxon>Meganyctiphanes</taxon>
    </lineage>
</organism>
<feature type="domain" description="BZIP" evidence="3">
    <location>
        <begin position="43"/>
        <end position="107"/>
    </location>
</feature>